<gene>
    <name evidence="1" type="ORF">WMSIL1_LOCUS3847</name>
</gene>
<keyword evidence="2" id="KW-1185">Reference proteome</keyword>
<evidence type="ECO:0000313" key="2">
    <source>
        <dbReference type="Proteomes" id="UP000321570"/>
    </source>
</evidence>
<dbReference type="AlphaFoldDB" id="A0A564Y8E0"/>
<name>A0A564Y8E0_HYMDI</name>
<feature type="non-terminal residue" evidence="1">
    <location>
        <position position="87"/>
    </location>
</feature>
<organism evidence="1 2">
    <name type="scientific">Hymenolepis diminuta</name>
    <name type="common">Rat tapeworm</name>
    <dbReference type="NCBI Taxonomy" id="6216"/>
    <lineage>
        <taxon>Eukaryota</taxon>
        <taxon>Metazoa</taxon>
        <taxon>Spiralia</taxon>
        <taxon>Lophotrochozoa</taxon>
        <taxon>Platyhelminthes</taxon>
        <taxon>Cestoda</taxon>
        <taxon>Eucestoda</taxon>
        <taxon>Cyclophyllidea</taxon>
        <taxon>Hymenolepididae</taxon>
        <taxon>Hymenolepis</taxon>
    </lineage>
</organism>
<evidence type="ECO:0000313" key="1">
    <source>
        <dbReference type="EMBL" id="VUZ43522.1"/>
    </source>
</evidence>
<reference evidence="1 2" key="1">
    <citation type="submission" date="2019-07" db="EMBL/GenBank/DDBJ databases">
        <authorList>
            <person name="Jastrzebski P J."/>
            <person name="Paukszto L."/>
            <person name="Jastrzebski P J."/>
        </authorList>
    </citation>
    <scope>NUCLEOTIDE SEQUENCE [LARGE SCALE GENOMIC DNA]</scope>
    <source>
        <strain evidence="1 2">WMS-il1</strain>
    </source>
</reference>
<accession>A0A564Y8E0</accession>
<protein>
    <submittedName>
        <fullName evidence="1">Uncharacterized protein</fullName>
    </submittedName>
</protein>
<dbReference type="EMBL" id="CABIJS010000111">
    <property type="protein sequence ID" value="VUZ43522.1"/>
    <property type="molecule type" value="Genomic_DNA"/>
</dbReference>
<sequence>MKTYISFNPQAHSEMEVVLKQICESVPGISQHAQLIFAFIESVSHFYRTFMNLNSNVTERPLDLSYQRHAIRPELHETMRQACNELF</sequence>
<dbReference type="Proteomes" id="UP000321570">
    <property type="component" value="Unassembled WGS sequence"/>
</dbReference>
<proteinExistence type="predicted"/>